<sequence>MPRKTAEQRTTLDLNGMRVPVRIITERGRRSTIASVRQRALYIRLPHALGEKERQRRIQEMVDWARRTAADRPEAFAHLVAPPVAEAYTFDFRGEEYRIAVRTHPGKTHTIVPTNGHSLTVKLSSCAPAPQQTKAIPKLLAKYFAGGCLPEITRRVHELNDYHFQRKIHEVKLSDTYTRWGSCSHRGNINLATRLLLAPPAVLDAVIIHELAHLLEANHGPKFWGHVARALPEYKVHDRWLRENGPALRFDPVPIR</sequence>
<dbReference type="InterPro" id="IPR053136">
    <property type="entry name" value="UTP_pyrophosphatase-like"/>
</dbReference>
<accession>A0A2S6I804</accession>
<evidence type="ECO:0000313" key="3">
    <source>
        <dbReference type="Proteomes" id="UP000237662"/>
    </source>
</evidence>
<evidence type="ECO:0000259" key="1">
    <source>
        <dbReference type="Pfam" id="PF01863"/>
    </source>
</evidence>
<dbReference type="Pfam" id="PF01863">
    <property type="entry name" value="YgjP-like"/>
    <property type="match status" value="1"/>
</dbReference>
<comment type="caution">
    <text evidence="2">The sequence shown here is derived from an EMBL/GenBank/DDBJ whole genome shotgun (WGS) entry which is preliminary data.</text>
</comment>
<dbReference type="CDD" id="cd07344">
    <property type="entry name" value="M48_yhfN_like"/>
    <property type="match status" value="1"/>
</dbReference>
<dbReference type="RefSeq" id="WP_104418217.1">
    <property type="nucleotide sequence ID" value="NZ_PTJC01000005.1"/>
</dbReference>
<dbReference type="OrthoDB" id="9811177at2"/>
<keyword evidence="3" id="KW-1185">Reference proteome</keyword>
<dbReference type="Proteomes" id="UP000237662">
    <property type="component" value="Unassembled WGS sequence"/>
</dbReference>
<evidence type="ECO:0000313" key="2">
    <source>
        <dbReference type="EMBL" id="PPK87621.1"/>
    </source>
</evidence>
<dbReference type="Gene3D" id="3.30.2010.10">
    <property type="entry name" value="Metalloproteases ('zincins'), catalytic domain"/>
    <property type="match status" value="1"/>
</dbReference>
<gene>
    <name evidence="2" type="ORF">CLV84_0567</name>
</gene>
<dbReference type="PANTHER" id="PTHR30399:SF1">
    <property type="entry name" value="UTP PYROPHOSPHATASE"/>
    <property type="match status" value="1"/>
</dbReference>
<dbReference type="PANTHER" id="PTHR30399">
    <property type="entry name" value="UNCHARACTERIZED PROTEIN YGJP"/>
    <property type="match status" value="1"/>
</dbReference>
<name>A0A2S6I804_9BACT</name>
<dbReference type="EMBL" id="PTJC01000005">
    <property type="protein sequence ID" value="PPK87621.1"/>
    <property type="molecule type" value="Genomic_DNA"/>
</dbReference>
<dbReference type="AlphaFoldDB" id="A0A2S6I804"/>
<proteinExistence type="predicted"/>
<dbReference type="InterPro" id="IPR002725">
    <property type="entry name" value="YgjP-like_metallopeptidase"/>
</dbReference>
<feature type="domain" description="YgjP-like metallopeptidase" evidence="1">
    <location>
        <begin position="35"/>
        <end position="243"/>
    </location>
</feature>
<protein>
    <recommendedName>
        <fullName evidence="1">YgjP-like metallopeptidase domain-containing protein</fullName>
    </recommendedName>
</protein>
<reference evidence="2 3" key="1">
    <citation type="submission" date="2018-02" db="EMBL/GenBank/DDBJ databases">
        <title>Genomic Encyclopedia of Archaeal and Bacterial Type Strains, Phase II (KMG-II): from individual species to whole genera.</title>
        <authorList>
            <person name="Goeker M."/>
        </authorList>
    </citation>
    <scope>NUCLEOTIDE SEQUENCE [LARGE SCALE GENOMIC DNA]</scope>
    <source>
        <strain evidence="2 3">DSM 29526</strain>
    </source>
</reference>
<organism evidence="2 3">
    <name type="scientific">Neolewinella xylanilytica</name>
    <dbReference type="NCBI Taxonomy" id="1514080"/>
    <lineage>
        <taxon>Bacteria</taxon>
        <taxon>Pseudomonadati</taxon>
        <taxon>Bacteroidota</taxon>
        <taxon>Saprospiria</taxon>
        <taxon>Saprospirales</taxon>
        <taxon>Lewinellaceae</taxon>
        <taxon>Neolewinella</taxon>
    </lineage>
</organism>